<dbReference type="Proteomes" id="UP001139450">
    <property type="component" value="Unassembled WGS sequence"/>
</dbReference>
<protein>
    <submittedName>
        <fullName evidence="1">Uncharacterized protein</fullName>
    </submittedName>
</protein>
<name>A0A9X1X5S7_9SPHI</name>
<evidence type="ECO:0000313" key="1">
    <source>
        <dbReference type="EMBL" id="MCJ8211569.1"/>
    </source>
</evidence>
<dbReference type="EMBL" id="JALJEJ010000010">
    <property type="protein sequence ID" value="MCJ8211569.1"/>
    <property type="molecule type" value="Genomic_DNA"/>
</dbReference>
<reference evidence="1" key="1">
    <citation type="submission" date="2022-04" db="EMBL/GenBank/DDBJ databases">
        <title>Mucilaginibacter sp. RS28 isolated from freshwater.</title>
        <authorList>
            <person name="Ko S.-R."/>
        </authorList>
    </citation>
    <scope>NUCLEOTIDE SEQUENCE</scope>
    <source>
        <strain evidence="1">RS28</strain>
    </source>
</reference>
<gene>
    <name evidence="1" type="ORF">MUY27_17750</name>
</gene>
<sequence length="54" mass="6181">MAFKTDERGRPVLLFIGQKDENGNIKGERFARRLKEGADGELIKDHWDHKGKAT</sequence>
<evidence type="ECO:0000313" key="2">
    <source>
        <dbReference type="Proteomes" id="UP001139450"/>
    </source>
</evidence>
<keyword evidence="2" id="KW-1185">Reference proteome</keyword>
<proteinExistence type="predicted"/>
<dbReference type="AlphaFoldDB" id="A0A9X1X5S7"/>
<accession>A0A9X1X5S7</accession>
<organism evidence="1 2">
    <name type="scientific">Mucilaginibacter straminoryzae</name>
    <dbReference type="NCBI Taxonomy" id="2932774"/>
    <lineage>
        <taxon>Bacteria</taxon>
        <taxon>Pseudomonadati</taxon>
        <taxon>Bacteroidota</taxon>
        <taxon>Sphingobacteriia</taxon>
        <taxon>Sphingobacteriales</taxon>
        <taxon>Sphingobacteriaceae</taxon>
        <taxon>Mucilaginibacter</taxon>
    </lineage>
</organism>
<comment type="caution">
    <text evidence="1">The sequence shown here is derived from an EMBL/GenBank/DDBJ whole genome shotgun (WGS) entry which is preliminary data.</text>
</comment>